<name>A0A1W4XHB1_AGRPL</name>
<protein>
    <recommendedName>
        <fullName evidence="2">RNA-binding region-containing protein 3</fullName>
    </recommendedName>
</protein>
<evidence type="ECO:0000259" key="8">
    <source>
        <dbReference type="PROSITE" id="PS50102"/>
    </source>
</evidence>
<evidence type="ECO:0000256" key="2">
    <source>
        <dbReference type="ARBA" id="ARBA00020364"/>
    </source>
</evidence>
<sequence length="429" mass="48879">MVCDDTLKIRNFPKELTNAEKEDLLRHFGASDIKIITSKAKQKSVVFAKFSSKEVAKNVLLRLHQLNVLNSRLVVEYAEHDIAGKTQNPNIELSKTTEHNSKKYLQSFINKLNAFNNSVSFYQPPASHLKYVYPKPNRATINNIAHALASIPKFYTQVLHLMNRMNLPPPFSDVPDPPQVRQPIVHPVVQNKTELSEQNVREESSESEIESDPECSNQNKGIIPEKRKMPQKKTVKRPKFIKPNVAVTPSSNKSVGKAEDVFERIEIQSRKIEVKVSSDNFDIPQPKPEVTEKEEDIEETVETPKSDMITEEELNANRIPAKDLGVVPVYKNYHCGAPSSRLYIKNIAKNVEEKDLEYIYKRYCVEDNNKESTFDIKLMKEGRMKGQAFVTLNSVQTAQRALKETNGFILKDKPLVVVYARSATTTNKK</sequence>
<dbReference type="CDD" id="cd12239">
    <property type="entry name" value="RRM2_RBM40_like"/>
    <property type="match status" value="1"/>
</dbReference>
<evidence type="ECO:0000256" key="1">
    <source>
        <dbReference type="ARBA" id="ARBA00004123"/>
    </source>
</evidence>
<evidence type="ECO:0000256" key="3">
    <source>
        <dbReference type="ARBA" id="ARBA00022737"/>
    </source>
</evidence>
<gene>
    <name evidence="10" type="primary">LOC108741767</name>
</gene>
<dbReference type="InterPro" id="IPR045164">
    <property type="entry name" value="RBM41/RNPC3"/>
</dbReference>
<dbReference type="STRING" id="224129.A0A1W4XHB1"/>
<dbReference type="GO" id="GO:0097157">
    <property type="term" value="F:pre-mRNA intronic binding"/>
    <property type="evidence" value="ECO:0007669"/>
    <property type="project" value="TreeGrafter"/>
</dbReference>
<keyword evidence="5" id="KW-0539">Nucleus</keyword>
<dbReference type="CDD" id="cd12238">
    <property type="entry name" value="RRM1_RBM40_like"/>
    <property type="match status" value="1"/>
</dbReference>
<dbReference type="GO" id="GO:0030626">
    <property type="term" value="F:U12 snRNA binding"/>
    <property type="evidence" value="ECO:0007669"/>
    <property type="project" value="TreeGrafter"/>
</dbReference>
<dbReference type="FunFam" id="3.30.70.330:FF:000207">
    <property type="entry name" value="RNA-binding region (RNP1, RRM)-containing 3"/>
    <property type="match status" value="1"/>
</dbReference>
<dbReference type="GO" id="GO:0000398">
    <property type="term" value="P:mRNA splicing, via spliceosome"/>
    <property type="evidence" value="ECO:0007669"/>
    <property type="project" value="TreeGrafter"/>
</dbReference>
<keyword evidence="9" id="KW-1185">Reference proteome</keyword>
<dbReference type="Pfam" id="PF00076">
    <property type="entry name" value="RRM_1"/>
    <property type="match status" value="2"/>
</dbReference>
<comment type="subcellular location">
    <subcellularLocation>
        <location evidence="1">Nucleus</location>
    </subcellularLocation>
</comment>
<proteinExistence type="predicted"/>
<dbReference type="OrthoDB" id="448399at2759"/>
<feature type="domain" description="RRM" evidence="8">
    <location>
        <begin position="340"/>
        <end position="422"/>
    </location>
</feature>
<dbReference type="InterPro" id="IPR012677">
    <property type="entry name" value="Nucleotide-bd_a/b_plait_sf"/>
</dbReference>
<dbReference type="InParanoid" id="A0A1W4XHB1"/>
<dbReference type="Gene3D" id="3.30.70.330">
    <property type="match status" value="2"/>
</dbReference>
<dbReference type="SUPFAM" id="SSF54928">
    <property type="entry name" value="RNA-binding domain, RBD"/>
    <property type="match status" value="2"/>
</dbReference>
<keyword evidence="4 6" id="KW-0694">RNA-binding</keyword>
<dbReference type="FunCoup" id="A0A1W4XHB1">
    <property type="interactions" value="911"/>
</dbReference>
<feature type="region of interest" description="Disordered" evidence="7">
    <location>
        <begin position="190"/>
        <end position="252"/>
    </location>
</feature>
<dbReference type="GeneID" id="108741767"/>
<dbReference type="PANTHER" id="PTHR16105">
    <property type="entry name" value="RNA-BINDING REGION-CONTAINING PROTEIN 3"/>
    <property type="match status" value="1"/>
</dbReference>
<evidence type="ECO:0000256" key="5">
    <source>
        <dbReference type="ARBA" id="ARBA00023242"/>
    </source>
</evidence>
<reference evidence="10" key="1">
    <citation type="submission" date="2025-08" db="UniProtKB">
        <authorList>
            <consortium name="RefSeq"/>
        </authorList>
    </citation>
    <scope>IDENTIFICATION</scope>
    <source>
        <tissue evidence="10">Entire body</tissue>
    </source>
</reference>
<dbReference type="GO" id="GO:0005689">
    <property type="term" value="C:U12-type spliceosomal complex"/>
    <property type="evidence" value="ECO:0007669"/>
    <property type="project" value="TreeGrafter"/>
</dbReference>
<evidence type="ECO:0000313" key="9">
    <source>
        <dbReference type="Proteomes" id="UP000192223"/>
    </source>
</evidence>
<evidence type="ECO:0000313" key="10">
    <source>
        <dbReference type="RefSeq" id="XP_018332177.1"/>
    </source>
</evidence>
<dbReference type="RefSeq" id="XP_018332177.1">
    <property type="nucleotide sequence ID" value="XM_018476675.2"/>
</dbReference>
<dbReference type="KEGG" id="apln:108741767"/>
<feature type="domain" description="RRM" evidence="8">
    <location>
        <begin position="5"/>
        <end position="80"/>
    </location>
</feature>
<feature type="compositionally biased region" description="Basic residues" evidence="7">
    <location>
        <begin position="229"/>
        <end position="240"/>
    </location>
</feature>
<dbReference type="InterPro" id="IPR035979">
    <property type="entry name" value="RBD_domain_sf"/>
</dbReference>
<keyword evidence="3" id="KW-0677">Repeat</keyword>
<organism evidence="9 10">
    <name type="scientific">Agrilus planipennis</name>
    <name type="common">Emerald ash borer</name>
    <name type="synonym">Agrilus marcopoli</name>
    <dbReference type="NCBI Taxonomy" id="224129"/>
    <lineage>
        <taxon>Eukaryota</taxon>
        <taxon>Metazoa</taxon>
        <taxon>Ecdysozoa</taxon>
        <taxon>Arthropoda</taxon>
        <taxon>Hexapoda</taxon>
        <taxon>Insecta</taxon>
        <taxon>Pterygota</taxon>
        <taxon>Neoptera</taxon>
        <taxon>Endopterygota</taxon>
        <taxon>Coleoptera</taxon>
        <taxon>Polyphaga</taxon>
        <taxon>Elateriformia</taxon>
        <taxon>Buprestoidea</taxon>
        <taxon>Buprestidae</taxon>
        <taxon>Agrilinae</taxon>
        <taxon>Agrilus</taxon>
    </lineage>
</organism>
<dbReference type="InterPro" id="IPR000504">
    <property type="entry name" value="RRM_dom"/>
</dbReference>
<dbReference type="PANTHER" id="PTHR16105:SF0">
    <property type="entry name" value="RNA-BINDING REGION-CONTAINING PROTEIN 3"/>
    <property type="match status" value="1"/>
</dbReference>
<dbReference type="InterPro" id="IPR034147">
    <property type="entry name" value="RBM40_RRM1"/>
</dbReference>
<dbReference type="PROSITE" id="PS50102">
    <property type="entry name" value="RRM"/>
    <property type="match status" value="2"/>
</dbReference>
<evidence type="ECO:0000256" key="6">
    <source>
        <dbReference type="PROSITE-ProRule" id="PRU00176"/>
    </source>
</evidence>
<evidence type="ECO:0000256" key="4">
    <source>
        <dbReference type="ARBA" id="ARBA00022884"/>
    </source>
</evidence>
<dbReference type="AlphaFoldDB" id="A0A1W4XHB1"/>
<accession>A0A1W4XHB1</accession>
<dbReference type="Proteomes" id="UP000192223">
    <property type="component" value="Unplaced"/>
</dbReference>
<evidence type="ECO:0000256" key="7">
    <source>
        <dbReference type="SAM" id="MobiDB-lite"/>
    </source>
</evidence>
<dbReference type="SMART" id="SM00360">
    <property type="entry name" value="RRM"/>
    <property type="match status" value="2"/>
</dbReference>